<organism evidence="2 3">
    <name type="scientific">Marinobacterium nitratireducens</name>
    <dbReference type="NCBI Taxonomy" id="518897"/>
    <lineage>
        <taxon>Bacteria</taxon>
        <taxon>Pseudomonadati</taxon>
        <taxon>Pseudomonadota</taxon>
        <taxon>Gammaproteobacteria</taxon>
        <taxon>Oceanospirillales</taxon>
        <taxon>Oceanospirillaceae</taxon>
        <taxon>Marinobacterium</taxon>
    </lineage>
</organism>
<dbReference type="InterPro" id="IPR000868">
    <property type="entry name" value="Isochorismatase-like_dom"/>
</dbReference>
<keyword evidence="3" id="KW-1185">Reference proteome</keyword>
<protein>
    <submittedName>
        <fullName evidence="2">Hydrolase</fullName>
    </submittedName>
</protein>
<evidence type="ECO:0000313" key="3">
    <source>
        <dbReference type="Proteomes" id="UP000599578"/>
    </source>
</evidence>
<dbReference type="Proteomes" id="UP000599578">
    <property type="component" value="Unassembled WGS sequence"/>
</dbReference>
<keyword evidence="2" id="KW-0378">Hydrolase</keyword>
<dbReference type="CDD" id="cd01012">
    <property type="entry name" value="YcaC_related"/>
    <property type="match status" value="1"/>
</dbReference>
<dbReference type="Gene3D" id="3.40.50.850">
    <property type="entry name" value="Isochorismatase-like"/>
    <property type="match status" value="1"/>
</dbReference>
<evidence type="ECO:0000313" key="2">
    <source>
        <dbReference type="EMBL" id="GGO77049.1"/>
    </source>
</evidence>
<dbReference type="GO" id="GO:0016787">
    <property type="term" value="F:hydrolase activity"/>
    <property type="evidence" value="ECO:0007669"/>
    <property type="project" value="UniProtKB-KW"/>
</dbReference>
<dbReference type="PANTHER" id="PTHR14119">
    <property type="entry name" value="HYDROLASE"/>
    <property type="match status" value="1"/>
</dbReference>
<dbReference type="RefSeq" id="WP_188858080.1">
    <property type="nucleotide sequence ID" value="NZ_BMLT01000001.1"/>
</dbReference>
<proteinExistence type="predicted"/>
<comment type="caution">
    <text evidence="2">The sequence shown here is derived from an EMBL/GenBank/DDBJ whole genome shotgun (WGS) entry which is preliminary data.</text>
</comment>
<dbReference type="InterPro" id="IPR050993">
    <property type="entry name" value="Isochorismatase_domain"/>
</dbReference>
<feature type="domain" description="Isochorismatase-like" evidence="1">
    <location>
        <begin position="8"/>
        <end position="157"/>
    </location>
</feature>
<name>A0A918DQB3_9GAMM</name>
<dbReference type="PANTHER" id="PTHR14119:SF3">
    <property type="entry name" value="ISOCHORISMATASE DOMAIN-CONTAINING PROTEIN 2"/>
    <property type="match status" value="1"/>
</dbReference>
<reference evidence="2 3" key="1">
    <citation type="journal article" date="2014" name="Int. J. Syst. Evol. Microbiol.">
        <title>Complete genome sequence of Corynebacterium casei LMG S-19264T (=DSM 44701T), isolated from a smear-ripened cheese.</title>
        <authorList>
            <consortium name="US DOE Joint Genome Institute (JGI-PGF)"/>
            <person name="Walter F."/>
            <person name="Albersmeier A."/>
            <person name="Kalinowski J."/>
            <person name="Ruckert C."/>
        </authorList>
    </citation>
    <scope>NUCLEOTIDE SEQUENCE [LARGE SCALE GENOMIC DNA]</scope>
    <source>
        <strain evidence="2 3">CGMCC 1.7286</strain>
    </source>
</reference>
<dbReference type="Pfam" id="PF00857">
    <property type="entry name" value="Isochorismatase"/>
    <property type="match status" value="1"/>
</dbReference>
<dbReference type="EMBL" id="BMLT01000001">
    <property type="protein sequence ID" value="GGO77049.1"/>
    <property type="molecule type" value="Genomic_DNA"/>
</dbReference>
<sequence length="181" mass="20415">MLIDAEKSLLLIVDVQERLVPAVEAPQQLLDNCRWLLEIARYLEVPVLASEQYPQGIGPTCDRLREQVADDEVIGKTWFSCMSDPTSGPLIDDLCPQQAVVVGIEAHVCVLQTALELKSRGREVFVVADCIASRNPADKLLAIERMRQAGIQIVSREMVAFEWMRRAATDSFRHISKHYLR</sequence>
<dbReference type="InterPro" id="IPR036380">
    <property type="entry name" value="Isochorismatase-like_sf"/>
</dbReference>
<gene>
    <name evidence="2" type="ORF">GCM10011348_05730</name>
</gene>
<dbReference type="AlphaFoldDB" id="A0A918DQB3"/>
<evidence type="ECO:0000259" key="1">
    <source>
        <dbReference type="Pfam" id="PF00857"/>
    </source>
</evidence>
<dbReference type="SUPFAM" id="SSF52499">
    <property type="entry name" value="Isochorismatase-like hydrolases"/>
    <property type="match status" value="1"/>
</dbReference>
<accession>A0A918DQB3</accession>